<comment type="caution">
    <text evidence="2">The sequence shown here is derived from an EMBL/GenBank/DDBJ whole genome shotgun (WGS) entry which is preliminary data.</text>
</comment>
<dbReference type="Pfam" id="PF09694">
    <property type="entry name" value="Gcw_chp"/>
    <property type="match status" value="1"/>
</dbReference>
<accession>A0A4V2KCI5</accession>
<dbReference type="AlphaFoldDB" id="A0A4V2KCI5"/>
<proteinExistence type="predicted"/>
<organism evidence="2 3">
    <name type="scientific">Stutzerimonas kirkiae</name>
    <dbReference type="NCBI Taxonomy" id="2211392"/>
    <lineage>
        <taxon>Bacteria</taxon>
        <taxon>Pseudomonadati</taxon>
        <taxon>Pseudomonadota</taxon>
        <taxon>Gammaproteobacteria</taxon>
        <taxon>Pseudomonadales</taxon>
        <taxon>Pseudomonadaceae</taxon>
        <taxon>Stutzerimonas</taxon>
    </lineage>
</organism>
<keyword evidence="1" id="KW-0732">Signal</keyword>
<protein>
    <submittedName>
        <fullName evidence="2">Uncharacterized protein</fullName>
    </submittedName>
</protein>
<evidence type="ECO:0000313" key="3">
    <source>
        <dbReference type="Proteomes" id="UP000292639"/>
    </source>
</evidence>
<keyword evidence="3" id="KW-1185">Reference proteome</keyword>
<dbReference type="InterPro" id="IPR010239">
    <property type="entry name" value="CHP02001"/>
</dbReference>
<feature type="chain" id="PRO_5020197418" evidence="1">
    <location>
        <begin position="24"/>
        <end position="251"/>
    </location>
</feature>
<gene>
    <name evidence="2" type="ORF">DNJ96_12940</name>
</gene>
<dbReference type="EMBL" id="QJUP01000018">
    <property type="protein sequence ID" value="TBU94605.1"/>
    <property type="molecule type" value="Genomic_DNA"/>
</dbReference>
<sequence>MMKKLALAIVGASTVGLSSLAAAEEFPTSVGTFDVSMTATLATDYIWRGQSQTAGAGAIQGSLDIAHESGLYIGTWASNVDSEWTGGSSVEIDYYVGYAGSITDDIGYDLSWNTYTYPKASDLTSKEVIASLNGYGFTVGTKYAYDPNSALYTWIGYDYELPQGFGLHLAYGRTDTKDTLAVVEDNSGVVIYQDTKSKYDDWSVGVSKNFIGLDFLLAYTDTDIKSGTCEAWYGDKDYCDTNVTLSVSKSF</sequence>
<dbReference type="OrthoDB" id="9793561at2"/>
<reference evidence="2 3" key="1">
    <citation type="submission" date="2018-06" db="EMBL/GenBank/DDBJ databases">
        <title>Three novel Pseudomonas species isolated from symptomatic oak.</title>
        <authorList>
            <person name="Bueno-Gonzalez V."/>
            <person name="Brady C."/>
        </authorList>
    </citation>
    <scope>NUCLEOTIDE SEQUENCE [LARGE SCALE GENOMIC DNA]</scope>
    <source>
        <strain evidence="2 3">P17C</strain>
    </source>
</reference>
<feature type="signal peptide" evidence="1">
    <location>
        <begin position="1"/>
        <end position="23"/>
    </location>
</feature>
<name>A0A4V2KCI5_9GAMM</name>
<dbReference type="NCBIfam" id="TIGR02001">
    <property type="entry name" value="gcw_chp"/>
    <property type="match status" value="1"/>
</dbReference>
<evidence type="ECO:0000313" key="2">
    <source>
        <dbReference type="EMBL" id="TBU94605.1"/>
    </source>
</evidence>
<evidence type="ECO:0000256" key="1">
    <source>
        <dbReference type="SAM" id="SignalP"/>
    </source>
</evidence>
<dbReference type="Proteomes" id="UP000292639">
    <property type="component" value="Unassembled WGS sequence"/>
</dbReference>